<dbReference type="EMBL" id="AEYP01064628">
    <property type="status" value="NOT_ANNOTATED_CDS"/>
    <property type="molecule type" value="Genomic_DNA"/>
</dbReference>
<name>M3YCB4_MUSPF</name>
<organism evidence="3">
    <name type="scientific">Mustela putorius furo</name>
    <name type="common">European domestic ferret</name>
    <name type="synonym">Mustela furo</name>
    <dbReference type="NCBI Taxonomy" id="9669"/>
    <lineage>
        <taxon>Eukaryota</taxon>
        <taxon>Metazoa</taxon>
        <taxon>Chordata</taxon>
        <taxon>Craniata</taxon>
        <taxon>Vertebrata</taxon>
        <taxon>Euteleostomi</taxon>
        <taxon>Mammalia</taxon>
        <taxon>Eutheria</taxon>
        <taxon>Laurasiatheria</taxon>
        <taxon>Carnivora</taxon>
        <taxon>Caniformia</taxon>
        <taxon>Musteloidea</taxon>
        <taxon>Mustelidae</taxon>
        <taxon>Mustelinae</taxon>
        <taxon>Mustela</taxon>
    </lineage>
</organism>
<feature type="signal peptide" evidence="2">
    <location>
        <begin position="1"/>
        <end position="17"/>
    </location>
</feature>
<dbReference type="AlphaFoldDB" id="M3YCB4"/>
<dbReference type="Ensembl" id="ENSMPUT00000009119.1">
    <property type="protein sequence ID" value="ENSMPUP00000008971.1"/>
    <property type="gene ID" value="ENSMPUG00000009044.1"/>
</dbReference>
<keyword evidence="2" id="KW-0732">Signal</keyword>
<feature type="chain" id="PRO_5004044645" evidence="2">
    <location>
        <begin position="18"/>
        <end position="225"/>
    </location>
</feature>
<evidence type="ECO:0000256" key="2">
    <source>
        <dbReference type="SAM" id="SignalP"/>
    </source>
</evidence>
<proteinExistence type="predicted"/>
<accession>M3YCB4</accession>
<evidence type="ECO:0000313" key="3">
    <source>
        <dbReference type="Ensembl" id="ENSMPUP00000008971.1"/>
    </source>
</evidence>
<dbReference type="InParanoid" id="M3YCB4"/>
<reference evidence="3" key="1">
    <citation type="submission" date="2024-06" db="UniProtKB">
        <authorList>
            <consortium name="Ensembl"/>
        </authorList>
    </citation>
    <scope>IDENTIFICATION</scope>
</reference>
<protein>
    <submittedName>
        <fullName evidence="3">Uncharacterized protein</fullName>
    </submittedName>
</protein>
<sequence>MAGTLTILFMYIPVCLAHRRYSKLAVELTDELMLLLARALSPHWSFSGNGVLGLYTSPDPASEGHALVPGYGFLSITSAPCSSTRFQGLSLPQSQSVSCPKPATHRNHNTCHSTAGHHTAQTEGPHRPPGFSELGPHSAQGLPQNQRRQASWCLGPQPTPSAPGHQWLLPLGPQGVFSTAWMMLSLASCGQCPPFAPACYRVPVSLCSLCCEPRCQTYGTFSLQD</sequence>
<feature type="region of interest" description="Disordered" evidence="1">
    <location>
        <begin position="97"/>
        <end position="147"/>
    </location>
</feature>
<dbReference type="HOGENOM" id="CLU_1229590_0_0_1"/>
<evidence type="ECO:0000256" key="1">
    <source>
        <dbReference type="SAM" id="MobiDB-lite"/>
    </source>
</evidence>